<name>A0ABQ2RV11_9DEIO</name>
<evidence type="ECO:0000313" key="2">
    <source>
        <dbReference type="Proteomes" id="UP000634308"/>
    </source>
</evidence>
<sequence length="258" mass="29299">MIYQIENDLRQVTESGQWDARLIRFPHWGDATFTNPTIDYTSRAPTPVEFIGELARLQQVDFPYLDQGILPLMSMRMLMVLLSTGEFPYRLHPTRIYDLSVQDQVVAPQDGERTQTVITDPTLYTDTFFLVQLLEWCDVLDRQRTILAKSEYNARGKRIGVTGMRAKEADSLYLDSEAIERLALTVPEMTLPGAFRIKDLSTRLLCTRKTKQACRDAGLRGVSFRPIPTPLESGDRAVDGGYRLLPEETLSSFDLDSG</sequence>
<evidence type="ECO:0000313" key="1">
    <source>
        <dbReference type="EMBL" id="GGR64141.1"/>
    </source>
</evidence>
<reference evidence="2" key="1">
    <citation type="journal article" date="2019" name="Int. J. Syst. Evol. Microbiol.">
        <title>The Global Catalogue of Microorganisms (GCM) 10K type strain sequencing project: providing services to taxonomists for standard genome sequencing and annotation.</title>
        <authorList>
            <consortium name="The Broad Institute Genomics Platform"/>
            <consortium name="The Broad Institute Genome Sequencing Center for Infectious Disease"/>
            <person name="Wu L."/>
            <person name="Ma J."/>
        </authorList>
    </citation>
    <scope>NUCLEOTIDE SEQUENCE [LARGE SCALE GENOMIC DNA]</scope>
    <source>
        <strain evidence="2">JCM 31404</strain>
    </source>
</reference>
<protein>
    <submittedName>
        <fullName evidence="1">Uncharacterized protein</fullName>
    </submittedName>
</protein>
<comment type="caution">
    <text evidence="1">The sequence shown here is derived from an EMBL/GenBank/DDBJ whole genome shotgun (WGS) entry which is preliminary data.</text>
</comment>
<gene>
    <name evidence="1" type="ORF">GCM10008959_27900</name>
</gene>
<dbReference type="RefSeq" id="WP_189065602.1">
    <property type="nucleotide sequence ID" value="NZ_BMQM01000019.1"/>
</dbReference>
<dbReference type="EMBL" id="BMQM01000019">
    <property type="protein sequence ID" value="GGR64141.1"/>
    <property type="molecule type" value="Genomic_DNA"/>
</dbReference>
<organism evidence="1 2">
    <name type="scientific">Deinococcus seoulensis</name>
    <dbReference type="NCBI Taxonomy" id="1837379"/>
    <lineage>
        <taxon>Bacteria</taxon>
        <taxon>Thermotogati</taxon>
        <taxon>Deinococcota</taxon>
        <taxon>Deinococci</taxon>
        <taxon>Deinococcales</taxon>
        <taxon>Deinococcaceae</taxon>
        <taxon>Deinococcus</taxon>
    </lineage>
</organism>
<keyword evidence="2" id="KW-1185">Reference proteome</keyword>
<proteinExistence type="predicted"/>
<dbReference type="Proteomes" id="UP000634308">
    <property type="component" value="Unassembled WGS sequence"/>
</dbReference>
<accession>A0ABQ2RV11</accession>